<dbReference type="Gene3D" id="3.20.180.10">
    <property type="entry name" value="PNP-oxidase-like"/>
    <property type="match status" value="1"/>
</dbReference>
<evidence type="ECO:0000256" key="1">
    <source>
        <dbReference type="SAM" id="MobiDB-lite"/>
    </source>
</evidence>
<gene>
    <name evidence="2" type="ORF">LP52_23560</name>
</gene>
<sequence>MWCQAGLAEVPPADRRSAALAVWEREPDEALLAAAKRRREPGAPVLLRAVVHRVMYHTYDASGLIEGSAFALARPHPITAPAEEIIGRVNDRYRDELARAVGRVRGAPRGAAWLWELDARGATVWVGAADGTGAALVRIPWSRPADAACQLERAVFDFLADDGPQEAADAASTRHRRCRRREGPAGG</sequence>
<evidence type="ECO:0000313" key="3">
    <source>
        <dbReference type="Proteomes" id="UP000031675"/>
    </source>
</evidence>
<proteinExistence type="predicted"/>
<reference evidence="3" key="1">
    <citation type="journal article" date="2015" name="Chem. Biol.">
        <title>Structure, bioactivity, and resistance mechanism of streptomonomicin, an unusual lasso Peptide from an understudied halophilic actinomycete.</title>
        <authorList>
            <person name="Metelev M."/>
            <person name="Tietz J.I."/>
            <person name="Melby J.O."/>
            <person name="Blair P.M."/>
            <person name="Zhu L."/>
            <person name="Livnat I."/>
            <person name="Severinov K."/>
            <person name="Mitchell D.A."/>
        </authorList>
    </citation>
    <scope>NUCLEOTIDE SEQUENCE [LARGE SCALE GENOMIC DNA]</scope>
    <source>
        <strain evidence="3">YIM 90003</strain>
    </source>
</reference>
<protein>
    <submittedName>
        <fullName evidence="2">Uncharacterized protein</fullName>
    </submittedName>
</protein>
<accession>A0A0C2JIA1</accession>
<dbReference type="AlphaFoldDB" id="A0A0C2JIA1"/>
<name>A0A0C2JIA1_9ACTN</name>
<feature type="region of interest" description="Disordered" evidence="1">
    <location>
        <begin position="166"/>
        <end position="187"/>
    </location>
</feature>
<dbReference type="SUPFAM" id="SSF50475">
    <property type="entry name" value="FMN-binding split barrel"/>
    <property type="match status" value="1"/>
</dbReference>
<comment type="caution">
    <text evidence="2">The sequence shown here is derived from an EMBL/GenBank/DDBJ whole genome shotgun (WGS) entry which is preliminary data.</text>
</comment>
<dbReference type="InterPro" id="IPR037119">
    <property type="entry name" value="Haem_oxidase_HugZ-like_sf"/>
</dbReference>
<dbReference type="EMBL" id="JROO01000052">
    <property type="protein sequence ID" value="KIH96682.1"/>
    <property type="molecule type" value="Genomic_DNA"/>
</dbReference>
<dbReference type="OrthoDB" id="3381348at2"/>
<evidence type="ECO:0000313" key="2">
    <source>
        <dbReference type="EMBL" id="KIH96682.1"/>
    </source>
</evidence>
<organism evidence="2 3">
    <name type="scientific">Streptomonospora alba</name>
    <dbReference type="NCBI Taxonomy" id="183763"/>
    <lineage>
        <taxon>Bacteria</taxon>
        <taxon>Bacillati</taxon>
        <taxon>Actinomycetota</taxon>
        <taxon>Actinomycetes</taxon>
        <taxon>Streptosporangiales</taxon>
        <taxon>Nocardiopsidaceae</taxon>
        <taxon>Streptomonospora</taxon>
    </lineage>
</organism>
<dbReference type="Proteomes" id="UP000031675">
    <property type="component" value="Unassembled WGS sequence"/>
</dbReference>
<keyword evidence="3" id="KW-1185">Reference proteome</keyword>